<dbReference type="OrthoDB" id="2147485at2759"/>
<proteinExistence type="predicted"/>
<dbReference type="EMBL" id="MCGO01000001">
    <property type="protein sequence ID" value="ORY53462.1"/>
    <property type="molecule type" value="Genomic_DNA"/>
</dbReference>
<accession>A0A1Y2D2E9</accession>
<dbReference type="AlphaFoldDB" id="A0A1Y2D2E9"/>
<evidence type="ECO:0008006" key="3">
    <source>
        <dbReference type="Google" id="ProtNLM"/>
    </source>
</evidence>
<organism evidence="1 2">
    <name type="scientific">Rhizoclosmatium globosum</name>
    <dbReference type="NCBI Taxonomy" id="329046"/>
    <lineage>
        <taxon>Eukaryota</taxon>
        <taxon>Fungi</taxon>
        <taxon>Fungi incertae sedis</taxon>
        <taxon>Chytridiomycota</taxon>
        <taxon>Chytridiomycota incertae sedis</taxon>
        <taxon>Chytridiomycetes</taxon>
        <taxon>Chytridiales</taxon>
        <taxon>Chytriomycetaceae</taxon>
        <taxon>Rhizoclosmatium</taxon>
    </lineage>
</organism>
<dbReference type="Proteomes" id="UP000193642">
    <property type="component" value="Unassembled WGS sequence"/>
</dbReference>
<sequence length="361" mass="41016">MALTPAGHQPNQIQHELSNALADINTLRSLLMLPPVNSIADALLDESNKISGRQRPLRIGQPTLESLPNEVLDQIARLVNDKDSIMNLCHAVPYYKYISKAIYEVAKAIEDEFGDFDFEVIWPFYHVPSLNVLRIPLKHRFKFFRYARVLQRNGCSGDVEVHDVEYFEEVLALLPPTVSLTFSDDDFWATSSNFESAINLLNGVSRIQSIPCLSLPAFLSLEDVEEQNIRVLTELPLHSIRTNSVNVDAQLTALFKDMKLLRKVYFKATGFITFEFLPDCKSLKSICFEEPSLRDSAFDSLLNWLPHSFLESVSFTTKSGPPDEDCFNRAKGYSDELRKIGWTVSEDLLHVVWKRISVTGE</sequence>
<keyword evidence="2" id="KW-1185">Reference proteome</keyword>
<name>A0A1Y2D2E9_9FUNG</name>
<protein>
    <recommendedName>
        <fullName evidence="3">F-box domain-containing protein</fullName>
    </recommendedName>
</protein>
<evidence type="ECO:0000313" key="1">
    <source>
        <dbReference type="EMBL" id="ORY53462.1"/>
    </source>
</evidence>
<evidence type="ECO:0000313" key="2">
    <source>
        <dbReference type="Proteomes" id="UP000193642"/>
    </source>
</evidence>
<gene>
    <name evidence="1" type="ORF">BCR33DRAFT_844785</name>
</gene>
<reference evidence="1 2" key="1">
    <citation type="submission" date="2016-07" db="EMBL/GenBank/DDBJ databases">
        <title>Pervasive Adenine N6-methylation of Active Genes in Fungi.</title>
        <authorList>
            <consortium name="DOE Joint Genome Institute"/>
            <person name="Mondo S.J."/>
            <person name="Dannebaum R.O."/>
            <person name="Kuo R.C."/>
            <person name="Labutti K."/>
            <person name="Haridas S."/>
            <person name="Kuo A."/>
            <person name="Salamov A."/>
            <person name="Ahrendt S.R."/>
            <person name="Lipzen A."/>
            <person name="Sullivan W."/>
            <person name="Andreopoulos W.B."/>
            <person name="Clum A."/>
            <person name="Lindquist E."/>
            <person name="Daum C."/>
            <person name="Ramamoorthy G.K."/>
            <person name="Gryganskyi A."/>
            <person name="Culley D."/>
            <person name="Magnuson J.K."/>
            <person name="James T.Y."/>
            <person name="O'Malley M.A."/>
            <person name="Stajich J.E."/>
            <person name="Spatafora J.W."/>
            <person name="Visel A."/>
            <person name="Grigoriev I.V."/>
        </authorList>
    </citation>
    <scope>NUCLEOTIDE SEQUENCE [LARGE SCALE GENOMIC DNA]</scope>
    <source>
        <strain evidence="1 2">JEL800</strain>
    </source>
</reference>
<comment type="caution">
    <text evidence="1">The sequence shown here is derived from an EMBL/GenBank/DDBJ whole genome shotgun (WGS) entry which is preliminary data.</text>
</comment>